<organism evidence="1 2">
    <name type="scientific">Bradyrhizobium xenonodulans</name>
    <dbReference type="NCBI Taxonomy" id="2736875"/>
    <lineage>
        <taxon>Bacteria</taxon>
        <taxon>Pseudomonadati</taxon>
        <taxon>Pseudomonadota</taxon>
        <taxon>Alphaproteobacteria</taxon>
        <taxon>Hyphomicrobiales</taxon>
        <taxon>Nitrobacteraceae</taxon>
        <taxon>Bradyrhizobium</taxon>
    </lineage>
</organism>
<dbReference type="Proteomes" id="UP001179614">
    <property type="component" value="Chromosome"/>
</dbReference>
<evidence type="ECO:0000313" key="2">
    <source>
        <dbReference type="Proteomes" id="UP001179614"/>
    </source>
</evidence>
<protein>
    <submittedName>
        <fullName evidence="1">Uncharacterized protein</fullName>
    </submittedName>
</protein>
<reference evidence="1" key="1">
    <citation type="submission" date="2021-12" db="EMBL/GenBank/DDBJ databases">
        <title>Bradyrhizobium xenonodulans sp. nov.</title>
        <authorList>
            <person name="Claassens R."/>
            <person name="Venter S.N."/>
            <person name="Beukes C.W."/>
            <person name="Stepkowski T."/>
            <person name="Steenkamp E.T."/>
        </authorList>
    </citation>
    <scope>NUCLEOTIDE SEQUENCE</scope>
    <source>
        <strain evidence="1">14AB</strain>
    </source>
</reference>
<gene>
    <name evidence="1" type="ORF">I3J27_14670</name>
</gene>
<accession>A0ABY7MVM1</accession>
<sequence>MSLRSADSHHLSQVSSWRKADVMQLPAEVRSQGQSRQDDPLQLHIQRAGSNLTKVAL</sequence>
<evidence type="ECO:0000313" key="1">
    <source>
        <dbReference type="EMBL" id="WBL81594.1"/>
    </source>
</evidence>
<name>A0ABY7MVM1_9BRAD</name>
<dbReference type="EMBL" id="CP089391">
    <property type="protein sequence ID" value="WBL81594.1"/>
    <property type="molecule type" value="Genomic_DNA"/>
</dbReference>
<proteinExistence type="predicted"/>
<dbReference type="RefSeq" id="WP_157644208.1">
    <property type="nucleotide sequence ID" value="NZ_CP089391.1"/>
</dbReference>
<keyword evidence="2" id="KW-1185">Reference proteome</keyword>